<evidence type="ECO:0000256" key="6">
    <source>
        <dbReference type="ARBA" id="ARBA00004643"/>
    </source>
</evidence>
<keyword evidence="14" id="KW-0378">Hydrolase</keyword>
<dbReference type="PRINTS" id="PR00412">
    <property type="entry name" value="EPOXHYDRLASE"/>
</dbReference>
<keyword evidence="26" id="KW-1185">Reference proteome</keyword>
<keyword evidence="13" id="KW-0058">Aromatic hydrocarbons catabolism</keyword>
<evidence type="ECO:0000256" key="18">
    <source>
        <dbReference type="ARBA" id="ARBA00023098"/>
    </source>
</evidence>
<gene>
    <name evidence="25" type="ORF">AALO_G00237650</name>
</gene>
<evidence type="ECO:0000256" key="19">
    <source>
        <dbReference type="ARBA" id="ARBA00023136"/>
    </source>
</evidence>
<comment type="catalytic activity">
    <reaction evidence="2">
        <text>1-(4-methoxyphenyl)-N-methyl-N-[(3-methyloxetan-3-yl)methyl]methanamine + H2O = 2-{[(4-methoxybenzyl)(methyl)amino]methyl}-2-methylpropane-1,3-diol</text>
        <dbReference type="Rhea" id="RHEA:55764"/>
        <dbReference type="ChEBI" id="CHEBI:15377"/>
        <dbReference type="ChEBI" id="CHEBI:139161"/>
        <dbReference type="ChEBI" id="CHEBI:139164"/>
        <dbReference type="EC" id="3.3.2.9"/>
    </reaction>
</comment>
<evidence type="ECO:0000256" key="20">
    <source>
        <dbReference type="ARBA" id="ARBA00029772"/>
    </source>
</evidence>
<evidence type="ECO:0000256" key="22">
    <source>
        <dbReference type="ARBA" id="ARBA00047476"/>
    </source>
</evidence>
<dbReference type="InterPro" id="IPR010497">
    <property type="entry name" value="Epoxide_hydro_N"/>
</dbReference>
<comment type="catalytic activity">
    <reaction evidence="4">
        <text>8,9-epoxy-(5Z,11Z,14Z)-eicosatrienoate + H2O = 8,9-dihydroxy-(5Z,11Z,14Z)-eicosatrienoate</text>
        <dbReference type="Rhea" id="RHEA:44048"/>
        <dbReference type="ChEBI" id="CHEBI:15377"/>
        <dbReference type="ChEBI" id="CHEBI:84025"/>
        <dbReference type="ChEBI" id="CHEBI:84032"/>
    </reaction>
    <physiologicalReaction direction="left-to-right" evidence="4">
        <dbReference type="Rhea" id="RHEA:44049"/>
    </physiologicalReaction>
</comment>
<dbReference type="Gene3D" id="3.40.50.1820">
    <property type="entry name" value="alpha/beta hydrolase"/>
    <property type="match status" value="1"/>
</dbReference>
<evidence type="ECO:0000256" key="2">
    <source>
        <dbReference type="ARBA" id="ARBA00000221"/>
    </source>
</evidence>
<dbReference type="Pfam" id="PF06441">
    <property type="entry name" value="EHN"/>
    <property type="match status" value="1"/>
</dbReference>
<evidence type="ECO:0000259" key="24">
    <source>
        <dbReference type="Pfam" id="PF06441"/>
    </source>
</evidence>
<proteinExistence type="inferred from homology"/>
<dbReference type="GO" id="GO:0097176">
    <property type="term" value="P:epoxide metabolic process"/>
    <property type="evidence" value="ECO:0007669"/>
    <property type="project" value="TreeGrafter"/>
</dbReference>
<keyword evidence="19" id="KW-0472">Membrane</keyword>
<keyword evidence="17" id="KW-1133">Transmembrane helix</keyword>
<dbReference type="GO" id="GO:0033961">
    <property type="term" value="F:cis-stilbene-oxide hydrolase activity"/>
    <property type="evidence" value="ECO:0007669"/>
    <property type="project" value="UniProtKB-EC"/>
</dbReference>
<evidence type="ECO:0000256" key="15">
    <source>
        <dbReference type="ARBA" id="ARBA00022824"/>
    </source>
</evidence>
<dbReference type="GO" id="GO:0019369">
    <property type="term" value="P:arachidonate metabolic process"/>
    <property type="evidence" value="ECO:0007669"/>
    <property type="project" value="TreeGrafter"/>
</dbReference>
<keyword evidence="18" id="KW-0443">Lipid metabolism</keyword>
<comment type="similarity">
    <text evidence="7">Belongs to the peptidase S33 family.</text>
</comment>
<dbReference type="GO" id="GO:0005789">
    <property type="term" value="C:endoplasmic reticulum membrane"/>
    <property type="evidence" value="ECO:0007669"/>
    <property type="project" value="UniProtKB-SubCell"/>
</dbReference>
<comment type="caution">
    <text evidence="25">The sequence shown here is derived from an EMBL/GenBank/DDBJ whole genome shotgun (WGS) entry which is preliminary data.</text>
</comment>
<evidence type="ECO:0000313" key="26">
    <source>
        <dbReference type="Proteomes" id="UP000823561"/>
    </source>
</evidence>
<feature type="active site" description="Proton acceptor" evidence="23">
    <location>
        <position position="478"/>
    </location>
</feature>
<keyword evidence="15" id="KW-0256">Endoplasmic reticulum</keyword>
<name>A0AAV6FVQ1_9TELE</name>
<evidence type="ECO:0000256" key="10">
    <source>
        <dbReference type="ARBA" id="ARBA00022481"/>
    </source>
</evidence>
<dbReference type="SUPFAM" id="SSF53474">
    <property type="entry name" value="alpha/beta-Hydrolases"/>
    <property type="match status" value="1"/>
</dbReference>
<sequence length="504" mass="58593">MFVSEALSVYCTSKVYGLYFGNPKRLVTGAKLKDVFGHDQPTFIMISYQNVLQLCWLKILLSPEPVEWSRVQLWRKKCNIKVQGWWARGERSLSEDETIHPFTVEASEDEIQDLYRRIDQTRYTEPLEDGRFHYGFNSVYLRKVVSYWRNQFDWNKQVKVLNKYPHFKTKIEGLDIHFIRVRPQYREGQRVLPLMLVHGWPGSFFEFYKILPLLTETQDGLAFEVICPSIPGYGYSEAPHKQGFNSMDAARVFLKLMERLGFTEFYLQGGDWGSLITTNMAQMKPECVRGLHLNMLAVTRGGLGMLLSLIIGPYLPFLVGFTREDVRRLFPYFEKNVYEILKETGYLHIQATKPDTAGCGVNDSPVGLAAYILEKFSSWTDKQNRDLEDGGLERNYSLDDLLTNVMIYWTTGTIVSSMRFYKENLKSNPEKRIDSRTGIYVPMGFAAFPQELLHCPQAWARWRYKDIRSYTYMSSGGHFAAFEEPKLLADDFVQFVKKVECKKL</sequence>
<dbReference type="InterPro" id="IPR029058">
    <property type="entry name" value="AB_hydrolase_fold"/>
</dbReference>
<evidence type="ECO:0000256" key="3">
    <source>
        <dbReference type="ARBA" id="ARBA00001306"/>
    </source>
</evidence>
<evidence type="ECO:0000256" key="17">
    <source>
        <dbReference type="ARBA" id="ARBA00022989"/>
    </source>
</evidence>
<evidence type="ECO:0000256" key="4">
    <source>
        <dbReference type="ARBA" id="ARBA00001899"/>
    </source>
</evidence>
<evidence type="ECO:0000256" key="16">
    <source>
        <dbReference type="ARBA" id="ARBA00022848"/>
    </source>
</evidence>
<comment type="catalytic activity">
    <reaction evidence="1">
        <text>11,12-epoxy-(5Z,8Z,14Z)-eicosatrienoate + H2O = 11,12-dihydroxy-(5Z,8Z,14Z)-eicosatrienoate</text>
        <dbReference type="Rhea" id="RHEA:44044"/>
        <dbReference type="ChEBI" id="CHEBI:15377"/>
        <dbReference type="ChEBI" id="CHEBI:76625"/>
        <dbReference type="ChEBI" id="CHEBI:84031"/>
    </reaction>
    <physiologicalReaction direction="left-to-right" evidence="1">
        <dbReference type="Rhea" id="RHEA:44045"/>
    </physiologicalReaction>
</comment>
<evidence type="ECO:0000256" key="5">
    <source>
        <dbReference type="ARBA" id="ARBA00004390"/>
    </source>
</evidence>
<comment type="catalytic activity">
    <reaction evidence="22">
        <text>2-(5Z,8Z,11Z,14Z-eicosatetraenoyl)-glycerol + H2O = glycerol + (5Z,8Z,11Z,14Z)-eicosatetraenoate + H(+)</text>
        <dbReference type="Rhea" id="RHEA:26132"/>
        <dbReference type="ChEBI" id="CHEBI:15377"/>
        <dbReference type="ChEBI" id="CHEBI:15378"/>
        <dbReference type="ChEBI" id="CHEBI:17754"/>
        <dbReference type="ChEBI" id="CHEBI:32395"/>
        <dbReference type="ChEBI" id="CHEBI:52392"/>
    </reaction>
    <physiologicalReaction direction="left-to-right" evidence="22">
        <dbReference type="Rhea" id="RHEA:26133"/>
    </physiologicalReaction>
</comment>
<evidence type="ECO:0000313" key="25">
    <source>
        <dbReference type="EMBL" id="KAG5266908.1"/>
    </source>
</evidence>
<evidence type="ECO:0000256" key="23">
    <source>
        <dbReference type="PIRSR" id="PIRSR001112-1"/>
    </source>
</evidence>
<dbReference type="Proteomes" id="UP000823561">
    <property type="component" value="Chromosome 18"/>
</dbReference>
<evidence type="ECO:0000256" key="12">
    <source>
        <dbReference type="ARBA" id="ARBA00022692"/>
    </source>
</evidence>
<keyword evidence="10" id="KW-0488">Methylation</keyword>
<evidence type="ECO:0000256" key="7">
    <source>
        <dbReference type="ARBA" id="ARBA00010088"/>
    </source>
</evidence>
<dbReference type="PIRSF" id="PIRSF001112">
    <property type="entry name" value="Epoxide_hydrolase"/>
    <property type="match status" value="1"/>
</dbReference>
<dbReference type="EC" id="3.3.2.9" evidence="8"/>
<feature type="domain" description="Epoxide hydrolase N-terminal" evidence="24">
    <location>
        <begin position="99"/>
        <end position="207"/>
    </location>
</feature>
<keyword evidence="12" id="KW-0812">Transmembrane</keyword>
<protein>
    <recommendedName>
        <fullName evidence="9">Epoxide hydrolase 1</fullName>
        <ecNumber evidence="8">3.3.2.9</ecNumber>
    </recommendedName>
    <alternativeName>
        <fullName evidence="20">Epoxide hydratase</fullName>
    </alternativeName>
    <alternativeName>
        <fullName evidence="21">Microsomal epoxide hydrolase</fullName>
    </alternativeName>
</protein>
<organism evidence="25 26">
    <name type="scientific">Alosa alosa</name>
    <name type="common">allis shad</name>
    <dbReference type="NCBI Taxonomy" id="278164"/>
    <lineage>
        <taxon>Eukaryota</taxon>
        <taxon>Metazoa</taxon>
        <taxon>Chordata</taxon>
        <taxon>Craniata</taxon>
        <taxon>Vertebrata</taxon>
        <taxon>Euteleostomi</taxon>
        <taxon>Actinopterygii</taxon>
        <taxon>Neopterygii</taxon>
        <taxon>Teleostei</taxon>
        <taxon>Clupei</taxon>
        <taxon>Clupeiformes</taxon>
        <taxon>Clupeoidei</taxon>
        <taxon>Clupeidae</taxon>
        <taxon>Alosa</taxon>
    </lineage>
</organism>
<dbReference type="PANTHER" id="PTHR21661">
    <property type="entry name" value="EPOXIDE HYDROLASE 1-RELATED"/>
    <property type="match status" value="1"/>
</dbReference>
<dbReference type="GO" id="GO:0009636">
    <property type="term" value="P:response to toxic substance"/>
    <property type="evidence" value="ECO:0007669"/>
    <property type="project" value="UniProtKB-KW"/>
</dbReference>
<reference evidence="25" key="1">
    <citation type="submission" date="2020-10" db="EMBL/GenBank/DDBJ databases">
        <title>Chromosome-scale genome assembly of the Allis shad, Alosa alosa.</title>
        <authorList>
            <person name="Margot Z."/>
            <person name="Christophe K."/>
            <person name="Cabau C."/>
            <person name="Louis A."/>
            <person name="Berthelot C."/>
            <person name="Parey E."/>
            <person name="Roest Crollius H."/>
            <person name="Montfort J."/>
            <person name="Robinson-Rechavi M."/>
            <person name="Bucao C."/>
            <person name="Bouchez O."/>
            <person name="Gislard M."/>
            <person name="Lluch J."/>
            <person name="Milhes M."/>
            <person name="Lampietro C."/>
            <person name="Lopez Roques C."/>
            <person name="Donnadieu C."/>
            <person name="Braasch I."/>
            <person name="Desvignes T."/>
            <person name="Postlethwait J."/>
            <person name="Bobe J."/>
            <person name="Guiguen Y."/>
        </authorList>
    </citation>
    <scope>NUCLEOTIDE SEQUENCE</scope>
    <source>
        <strain evidence="25">M-15738</strain>
        <tissue evidence="25">Blood</tissue>
    </source>
</reference>
<comment type="catalytic activity">
    <reaction evidence="3">
        <text>cis-stilbene oxide + H2O = (1R,2R)-hydrobenzoin</text>
        <dbReference type="Rhea" id="RHEA:23900"/>
        <dbReference type="ChEBI" id="CHEBI:15377"/>
        <dbReference type="ChEBI" id="CHEBI:50004"/>
        <dbReference type="ChEBI" id="CHEBI:50014"/>
        <dbReference type="EC" id="3.3.2.9"/>
    </reaction>
    <physiologicalReaction direction="left-to-right" evidence="3">
        <dbReference type="Rhea" id="RHEA:23901"/>
    </physiologicalReaction>
</comment>
<keyword evidence="16" id="KW-0492">Microsome</keyword>
<dbReference type="InterPro" id="IPR000639">
    <property type="entry name" value="Epox_hydrolase-like"/>
</dbReference>
<evidence type="ECO:0000256" key="8">
    <source>
        <dbReference type="ARBA" id="ARBA00012091"/>
    </source>
</evidence>
<accession>A0AAV6FVQ1</accession>
<evidence type="ECO:0000256" key="14">
    <source>
        <dbReference type="ARBA" id="ARBA00022801"/>
    </source>
</evidence>
<feature type="active site" description="Nucleophile" evidence="23">
    <location>
        <position position="271"/>
    </location>
</feature>
<dbReference type="PANTHER" id="PTHR21661:SF78">
    <property type="entry name" value="EPOXIDE HYDROLASE 1"/>
    <property type="match status" value="1"/>
</dbReference>
<evidence type="ECO:0000256" key="9">
    <source>
        <dbReference type="ARBA" id="ARBA00018902"/>
    </source>
</evidence>
<feature type="active site" description="Proton donor" evidence="23">
    <location>
        <position position="421"/>
    </location>
</feature>
<evidence type="ECO:0000256" key="21">
    <source>
        <dbReference type="ARBA" id="ARBA00031682"/>
    </source>
</evidence>
<evidence type="ECO:0000256" key="1">
    <source>
        <dbReference type="ARBA" id="ARBA00000146"/>
    </source>
</evidence>
<evidence type="ECO:0000256" key="11">
    <source>
        <dbReference type="ARBA" id="ARBA00022575"/>
    </source>
</evidence>
<dbReference type="AlphaFoldDB" id="A0AAV6FVQ1"/>
<keyword evidence="11" id="KW-0216">Detoxification</keyword>
<comment type="subcellular location">
    <subcellularLocation>
        <location evidence="6">Endoplasmic reticulum membrane</location>
        <topology evidence="6">Single-pass type III membrane protein</topology>
    </subcellularLocation>
    <subcellularLocation>
        <location evidence="5">Microsome membrane</location>
        <topology evidence="5">Single-pass type III membrane protein</topology>
    </subcellularLocation>
</comment>
<dbReference type="InterPro" id="IPR016292">
    <property type="entry name" value="Epoxide_hydrolase"/>
</dbReference>
<evidence type="ECO:0000256" key="13">
    <source>
        <dbReference type="ARBA" id="ARBA00022797"/>
    </source>
</evidence>
<dbReference type="EMBL" id="JADWDJ010000018">
    <property type="protein sequence ID" value="KAG5266908.1"/>
    <property type="molecule type" value="Genomic_DNA"/>
</dbReference>